<name>A0A2J6Q2X6_9HELO</name>
<sequence>MLLLLEADGSLRHLWGLNASTWRIRALNHAPFETHLCRRQFPLPSDAETRQRTPSSSGYESLFWSYVQGTLATWDPGYGISVDTNVKCVPPAETTWWDQNRLGVNSLTTLSLGPITCPSAWTTVTTVIES</sequence>
<reference evidence="1 2" key="1">
    <citation type="submission" date="2016-05" db="EMBL/GenBank/DDBJ databases">
        <title>A degradative enzymes factory behind the ericoid mycorrhizal symbiosis.</title>
        <authorList>
            <consortium name="DOE Joint Genome Institute"/>
            <person name="Martino E."/>
            <person name="Morin E."/>
            <person name="Grelet G."/>
            <person name="Kuo A."/>
            <person name="Kohler A."/>
            <person name="Daghino S."/>
            <person name="Barry K."/>
            <person name="Choi C."/>
            <person name="Cichocki N."/>
            <person name="Clum A."/>
            <person name="Copeland A."/>
            <person name="Hainaut M."/>
            <person name="Haridas S."/>
            <person name="Labutti K."/>
            <person name="Lindquist E."/>
            <person name="Lipzen A."/>
            <person name="Khouja H.-R."/>
            <person name="Murat C."/>
            <person name="Ohm R."/>
            <person name="Olson A."/>
            <person name="Spatafora J."/>
            <person name="Veneault-Fourrey C."/>
            <person name="Henrissat B."/>
            <person name="Grigoriev I."/>
            <person name="Martin F."/>
            <person name="Perotto S."/>
        </authorList>
    </citation>
    <scope>NUCLEOTIDE SEQUENCE [LARGE SCALE GENOMIC DNA]</scope>
    <source>
        <strain evidence="1 2">UAMH 7357</strain>
    </source>
</reference>
<organism evidence="1 2">
    <name type="scientific">Hyaloscypha hepaticicola</name>
    <dbReference type="NCBI Taxonomy" id="2082293"/>
    <lineage>
        <taxon>Eukaryota</taxon>
        <taxon>Fungi</taxon>
        <taxon>Dikarya</taxon>
        <taxon>Ascomycota</taxon>
        <taxon>Pezizomycotina</taxon>
        <taxon>Leotiomycetes</taxon>
        <taxon>Helotiales</taxon>
        <taxon>Hyaloscyphaceae</taxon>
        <taxon>Hyaloscypha</taxon>
    </lineage>
</organism>
<dbReference type="Proteomes" id="UP000235672">
    <property type="component" value="Unassembled WGS sequence"/>
</dbReference>
<dbReference type="OrthoDB" id="4497263at2759"/>
<dbReference type="STRING" id="1745343.A0A2J6Q2X6"/>
<dbReference type="AlphaFoldDB" id="A0A2J6Q2X6"/>
<keyword evidence="2" id="KW-1185">Reference proteome</keyword>
<proteinExistence type="predicted"/>
<evidence type="ECO:0000313" key="2">
    <source>
        <dbReference type="Proteomes" id="UP000235672"/>
    </source>
</evidence>
<accession>A0A2J6Q2X6</accession>
<evidence type="ECO:0000313" key="1">
    <source>
        <dbReference type="EMBL" id="PMD20631.1"/>
    </source>
</evidence>
<gene>
    <name evidence="1" type="ORF">NA56DRAFT_170905</name>
</gene>
<dbReference type="EMBL" id="KZ613484">
    <property type="protein sequence ID" value="PMD20631.1"/>
    <property type="molecule type" value="Genomic_DNA"/>
</dbReference>
<protein>
    <submittedName>
        <fullName evidence="1">Uncharacterized protein</fullName>
    </submittedName>
</protein>